<sequence>MNQQQFEQYEREYEQERERKEIEALFGKENASEEY</sequence>
<reference evidence="1 2" key="1">
    <citation type="submission" date="2017-05" db="EMBL/GenBank/DDBJ databases">
        <title>Genome sequence of Pediococcus pentosaceus strain SRCM100892.</title>
        <authorList>
            <person name="Cho S.H."/>
        </authorList>
    </citation>
    <scope>NUCLEOTIDE SEQUENCE [LARGE SCALE GENOMIC DNA]</scope>
    <source>
        <strain evidence="1 2">SRCM100892</strain>
    </source>
</reference>
<dbReference type="Proteomes" id="UP000196118">
    <property type="component" value="Chromosome"/>
</dbReference>
<dbReference type="EMBL" id="CP021474">
    <property type="protein sequence ID" value="ARW19689.1"/>
    <property type="molecule type" value="Genomic_DNA"/>
</dbReference>
<evidence type="ECO:0000313" key="1">
    <source>
        <dbReference type="EMBL" id="ARW19689.1"/>
    </source>
</evidence>
<protein>
    <submittedName>
        <fullName evidence="1">Uncharacterized protein</fullName>
    </submittedName>
</protein>
<proteinExistence type="predicted"/>
<evidence type="ECO:0000313" key="2">
    <source>
        <dbReference type="Proteomes" id="UP000196118"/>
    </source>
</evidence>
<dbReference type="AlphaFoldDB" id="A0A1Y0VV40"/>
<accession>A0A1Y0VV40</accession>
<name>A0A1Y0VV40_PEDPE</name>
<organism evidence="1 2">
    <name type="scientific">Pediococcus pentosaceus</name>
    <dbReference type="NCBI Taxonomy" id="1255"/>
    <lineage>
        <taxon>Bacteria</taxon>
        <taxon>Bacillati</taxon>
        <taxon>Bacillota</taxon>
        <taxon>Bacilli</taxon>
        <taxon>Lactobacillales</taxon>
        <taxon>Lactobacillaceae</taxon>
        <taxon>Pediococcus</taxon>
    </lineage>
</organism>
<gene>
    <name evidence="1" type="ORF">S100892_01116</name>
</gene>